<keyword evidence="4 7" id="KW-0443">Lipid metabolism</keyword>
<dbReference type="Gene3D" id="2.60.40.150">
    <property type="entry name" value="C2 domain"/>
    <property type="match status" value="1"/>
</dbReference>
<evidence type="ECO:0000256" key="4">
    <source>
        <dbReference type="ARBA" id="ARBA00023098"/>
    </source>
</evidence>
<dbReference type="FunFam" id="3.20.20.190:FF:000039">
    <property type="entry name" value="Phosphoinositide phospholipase C"/>
    <property type="match status" value="1"/>
</dbReference>
<dbReference type="EC" id="3.1.4.11" evidence="7"/>
<keyword evidence="2 7" id="KW-0378">Hydrolase</keyword>
<dbReference type="SMART" id="SM00148">
    <property type="entry name" value="PLCXc"/>
    <property type="match status" value="1"/>
</dbReference>
<protein>
    <recommendedName>
        <fullName evidence="7">Phosphoinositide phospholipase C</fullName>
        <ecNumber evidence="7">3.1.4.11</ecNumber>
    </recommendedName>
</protein>
<dbReference type="OMA" id="APCGFRE"/>
<dbReference type="InterPro" id="IPR001711">
    <property type="entry name" value="PLipase_C_Pinositol-sp_Y"/>
</dbReference>
<keyword evidence="11" id="KW-1185">Reference proteome</keyword>
<feature type="region of interest" description="Disordered" evidence="8">
    <location>
        <begin position="54"/>
        <end position="77"/>
    </location>
</feature>
<dbReference type="InterPro" id="IPR001192">
    <property type="entry name" value="PI-PLC_fam"/>
</dbReference>
<evidence type="ECO:0000256" key="6">
    <source>
        <dbReference type="ARBA" id="ARBA00059664"/>
    </source>
</evidence>
<evidence type="ECO:0000256" key="7">
    <source>
        <dbReference type="RuleBase" id="RU361133"/>
    </source>
</evidence>
<feature type="compositionally biased region" description="Polar residues" evidence="8">
    <location>
        <begin position="292"/>
        <end position="303"/>
    </location>
</feature>
<sequence>MNLSCGLFRRRRRCDEQRKKRTPTMSIFGDSNIQARSLLRMFVDVSVVVSPDPNTAAAKFPGPDHSSSNVSPKRSETSFHLSTDMHETIQHLYDELRGQEALLTKAQFADFLQGVQEELEVDLQKDTYSLGDFLYVWLQEYSWDAIAPLPPKDLTKPLTNYFISSSHNTYIVGNQWASKSSPDAYKNVLLRGGRCIEIDVWNGDVATPTSRSKSPGRDHGRGLSGSSFPNMATTVFDTVEDTKEAARYYLGEKPSTNKHQRSYSAQEPLKNDTFSTVSTASGPESHLESRESSNLLEVSQANRPRSRPKQQMPRGEPIVTHGWTWTAPCGFREVCQAIRESAFVANDLPIIISLEVHADADQQEIMVKIMKEEWQELLISKPLDGCDPRFRVPKLEDLRNKILIKVKKAPAKIVAPADTTMLPAVFAMDEDASSSDDERACHAVAKASPRIPDTQEKSRKVPICQNLSDLAVYTRSEHFHTLASKSSKYPAHIYSISEYRIVELNDKAHQEVFTHNKNFFMRAFPAGRRVDSSNPDPSQFWRNGVQMVAMNWQNMDEGMMLNEGMFADEQGWVLKPPGYQSTAKGLVTRELAAPSKIMDLIITVFAGQHIPLPSDADDDSSHGASRMRPFIKAELHVEKSEAGDTVGQGHDCSYKDRTEARRTDHPDFGPHGERLQFRNIPKVVEELSFIRLKVEDESSGVVSSPLLAWTCIRLDRLRPGYRFIHLKDPQGNKVPDAKLLVKISKTLR</sequence>
<proteinExistence type="predicted"/>
<evidence type="ECO:0000313" key="11">
    <source>
        <dbReference type="Proteomes" id="UP000028524"/>
    </source>
</evidence>
<name>A0A084QCP6_STAC4</name>
<comment type="function">
    <text evidence="6">The production of the second messenger molecules diacylglycerol (DAG) and inositol 1,4,5-trisphosphate (IP3) is mediated by activated phosphatidylinositol-specific phospholipase C enzymes.</text>
</comment>
<dbReference type="STRING" id="1283841.A0A084QCP6"/>
<dbReference type="InterPro" id="IPR000909">
    <property type="entry name" value="PLipase_C_PInositol-sp_X_dom"/>
</dbReference>
<evidence type="ECO:0000259" key="9">
    <source>
        <dbReference type="PROSITE" id="PS50008"/>
    </source>
</evidence>
<dbReference type="OrthoDB" id="269822at2759"/>
<dbReference type="AlphaFoldDB" id="A0A084QCP6"/>
<dbReference type="CDD" id="cd00275">
    <property type="entry name" value="C2_PLC_like"/>
    <property type="match status" value="1"/>
</dbReference>
<dbReference type="InParanoid" id="A0A084QCP6"/>
<dbReference type="SMART" id="SM00149">
    <property type="entry name" value="PLCYc"/>
    <property type="match status" value="1"/>
</dbReference>
<evidence type="ECO:0000256" key="3">
    <source>
        <dbReference type="ARBA" id="ARBA00022963"/>
    </source>
</evidence>
<dbReference type="InterPro" id="IPR017946">
    <property type="entry name" value="PLC-like_Pdiesterase_TIM-brl"/>
</dbReference>
<evidence type="ECO:0000256" key="5">
    <source>
        <dbReference type="ARBA" id="ARBA00023224"/>
    </source>
</evidence>
<dbReference type="PROSITE" id="PS50008">
    <property type="entry name" value="PIPLC_Y_DOMAIN"/>
    <property type="match status" value="1"/>
</dbReference>
<evidence type="ECO:0000256" key="1">
    <source>
        <dbReference type="ARBA" id="ARBA00001195"/>
    </source>
</evidence>
<feature type="compositionally biased region" description="Polar residues" evidence="8">
    <location>
        <begin position="272"/>
        <end position="282"/>
    </location>
</feature>
<keyword evidence="3 7" id="KW-0442">Lipid degradation</keyword>
<dbReference type="EMBL" id="KL660838">
    <property type="protein sequence ID" value="KFA61731.1"/>
    <property type="molecule type" value="Genomic_DNA"/>
</dbReference>
<organism evidence="10 11">
    <name type="scientific">Stachybotrys chlorohalonatus (strain IBT 40285)</name>
    <dbReference type="NCBI Taxonomy" id="1283841"/>
    <lineage>
        <taxon>Eukaryota</taxon>
        <taxon>Fungi</taxon>
        <taxon>Dikarya</taxon>
        <taxon>Ascomycota</taxon>
        <taxon>Pezizomycotina</taxon>
        <taxon>Sordariomycetes</taxon>
        <taxon>Hypocreomycetidae</taxon>
        <taxon>Hypocreales</taxon>
        <taxon>Stachybotryaceae</taxon>
        <taxon>Stachybotrys</taxon>
    </lineage>
</organism>
<evidence type="ECO:0000313" key="10">
    <source>
        <dbReference type="EMBL" id="KFA61731.1"/>
    </source>
</evidence>
<comment type="catalytic activity">
    <reaction evidence="1 7">
        <text>a 1,2-diacyl-sn-glycero-3-phospho-(1D-myo-inositol-4,5-bisphosphate) + H2O = 1D-myo-inositol 1,4,5-trisphosphate + a 1,2-diacyl-sn-glycerol + H(+)</text>
        <dbReference type="Rhea" id="RHEA:33179"/>
        <dbReference type="ChEBI" id="CHEBI:15377"/>
        <dbReference type="ChEBI" id="CHEBI:15378"/>
        <dbReference type="ChEBI" id="CHEBI:17815"/>
        <dbReference type="ChEBI" id="CHEBI:58456"/>
        <dbReference type="ChEBI" id="CHEBI:203600"/>
        <dbReference type="EC" id="3.1.4.11"/>
    </reaction>
</comment>
<dbReference type="CDD" id="cd08598">
    <property type="entry name" value="PI-PLC1c_yeast"/>
    <property type="match status" value="1"/>
</dbReference>
<dbReference type="Gene3D" id="3.20.20.190">
    <property type="entry name" value="Phosphatidylinositol (PI) phosphodiesterase"/>
    <property type="match status" value="2"/>
</dbReference>
<feature type="region of interest" description="Disordered" evidence="8">
    <location>
        <begin position="206"/>
        <end position="231"/>
    </location>
</feature>
<reference evidence="10 11" key="1">
    <citation type="journal article" date="2014" name="BMC Genomics">
        <title>Comparative genome sequencing reveals chemotype-specific gene clusters in the toxigenic black mold Stachybotrys.</title>
        <authorList>
            <person name="Semeiks J."/>
            <person name="Borek D."/>
            <person name="Otwinowski Z."/>
            <person name="Grishin N.V."/>
        </authorList>
    </citation>
    <scope>NUCLEOTIDE SEQUENCE [LARGE SCALE GENOMIC DNA]</scope>
    <source>
        <strain evidence="10 11">IBT 40285</strain>
    </source>
</reference>
<gene>
    <name evidence="10" type="ORF">S40285_08396</name>
</gene>
<dbReference type="HOGENOM" id="CLU_002738_3_0_1"/>
<dbReference type="Pfam" id="PF00387">
    <property type="entry name" value="PI-PLC-Y"/>
    <property type="match status" value="1"/>
</dbReference>
<dbReference type="PROSITE" id="PS50007">
    <property type="entry name" value="PIPLC_X_DOMAIN"/>
    <property type="match status" value="1"/>
</dbReference>
<dbReference type="PANTHER" id="PTHR10336">
    <property type="entry name" value="PHOSPHOINOSITIDE-SPECIFIC PHOSPHOLIPASE C FAMILY PROTEIN"/>
    <property type="match status" value="1"/>
</dbReference>
<dbReference type="PANTHER" id="PTHR10336:SF82">
    <property type="entry name" value="PHOSPHOINOSITIDE PHOSPHOLIPASE C"/>
    <property type="match status" value="1"/>
</dbReference>
<evidence type="ECO:0000256" key="8">
    <source>
        <dbReference type="SAM" id="MobiDB-lite"/>
    </source>
</evidence>
<dbReference type="GO" id="GO:0051209">
    <property type="term" value="P:release of sequestered calcium ion into cytosol"/>
    <property type="evidence" value="ECO:0007669"/>
    <property type="project" value="TreeGrafter"/>
</dbReference>
<feature type="region of interest" description="Disordered" evidence="8">
    <location>
        <begin position="249"/>
        <end position="316"/>
    </location>
</feature>
<dbReference type="GO" id="GO:0048015">
    <property type="term" value="P:phosphatidylinositol-mediated signaling"/>
    <property type="evidence" value="ECO:0007669"/>
    <property type="project" value="TreeGrafter"/>
</dbReference>
<dbReference type="InterPro" id="IPR035892">
    <property type="entry name" value="C2_domain_sf"/>
</dbReference>
<feature type="domain" description="PI-PLC Y-box" evidence="9">
    <location>
        <begin position="467"/>
        <end position="577"/>
    </location>
</feature>
<dbReference type="Pfam" id="PF00388">
    <property type="entry name" value="PI-PLC-X"/>
    <property type="match status" value="1"/>
</dbReference>
<accession>A0A084QCP6</accession>
<dbReference type="GO" id="GO:0016042">
    <property type="term" value="P:lipid catabolic process"/>
    <property type="evidence" value="ECO:0007669"/>
    <property type="project" value="UniProtKB-KW"/>
</dbReference>
<dbReference type="GO" id="GO:0004435">
    <property type="term" value="F:phosphatidylinositol-4,5-bisphosphate phospholipase C activity"/>
    <property type="evidence" value="ECO:0007669"/>
    <property type="project" value="UniProtKB-EC"/>
</dbReference>
<dbReference type="PRINTS" id="PR00390">
    <property type="entry name" value="PHPHLIPASEC"/>
</dbReference>
<evidence type="ECO:0000256" key="2">
    <source>
        <dbReference type="ARBA" id="ARBA00022801"/>
    </source>
</evidence>
<dbReference type="Proteomes" id="UP000028524">
    <property type="component" value="Unassembled WGS sequence"/>
</dbReference>
<dbReference type="SUPFAM" id="SSF51695">
    <property type="entry name" value="PLC-like phosphodiesterases"/>
    <property type="match status" value="1"/>
</dbReference>
<dbReference type="SUPFAM" id="SSF49562">
    <property type="entry name" value="C2 domain (Calcium/lipid-binding domain, CaLB)"/>
    <property type="match status" value="1"/>
</dbReference>
<keyword evidence="5" id="KW-0807">Transducer</keyword>